<protein>
    <submittedName>
        <fullName evidence="2">Uncharacterized protein</fullName>
    </submittedName>
</protein>
<sequence>MARKYFLISEVRDIFNQFDVQYDPKSSKPVLEQLLLQTIKAQGHNRPKGSVNKIIEFVNNIITTNIDENNDTTNNYVFAEGNDEINEQNNNKEELRQQQLE</sequence>
<reference evidence="2 3" key="1">
    <citation type="submission" date="2019-03" db="EMBL/GenBank/DDBJ databases">
        <title>Single cell metagenomics reveals metabolic interactions within the superorganism composed of flagellate Streblomastix strix and complex community of Bacteroidetes bacteria on its surface.</title>
        <authorList>
            <person name="Treitli S.C."/>
            <person name="Kolisko M."/>
            <person name="Husnik F."/>
            <person name="Keeling P."/>
            <person name="Hampl V."/>
        </authorList>
    </citation>
    <scope>NUCLEOTIDE SEQUENCE [LARGE SCALE GENOMIC DNA]</scope>
    <source>
        <strain evidence="2">ST1C</strain>
    </source>
</reference>
<name>A0A5J4VWL5_9EUKA</name>
<organism evidence="2 3">
    <name type="scientific">Streblomastix strix</name>
    <dbReference type="NCBI Taxonomy" id="222440"/>
    <lineage>
        <taxon>Eukaryota</taxon>
        <taxon>Metamonada</taxon>
        <taxon>Preaxostyla</taxon>
        <taxon>Oxymonadida</taxon>
        <taxon>Streblomastigidae</taxon>
        <taxon>Streblomastix</taxon>
    </lineage>
</organism>
<evidence type="ECO:0000256" key="1">
    <source>
        <dbReference type="SAM" id="MobiDB-lite"/>
    </source>
</evidence>
<feature type="region of interest" description="Disordered" evidence="1">
    <location>
        <begin position="81"/>
        <end position="101"/>
    </location>
</feature>
<gene>
    <name evidence="2" type="ORF">EZS28_017908</name>
</gene>
<dbReference type="Proteomes" id="UP000324800">
    <property type="component" value="Unassembled WGS sequence"/>
</dbReference>
<evidence type="ECO:0000313" key="3">
    <source>
        <dbReference type="Proteomes" id="UP000324800"/>
    </source>
</evidence>
<evidence type="ECO:0000313" key="2">
    <source>
        <dbReference type="EMBL" id="KAA6386566.1"/>
    </source>
</evidence>
<accession>A0A5J4VWL5</accession>
<feature type="compositionally biased region" description="Basic and acidic residues" evidence="1">
    <location>
        <begin position="90"/>
        <end position="101"/>
    </location>
</feature>
<comment type="caution">
    <text evidence="2">The sequence shown here is derived from an EMBL/GenBank/DDBJ whole genome shotgun (WGS) entry which is preliminary data.</text>
</comment>
<proteinExistence type="predicted"/>
<dbReference type="EMBL" id="SNRW01004748">
    <property type="protein sequence ID" value="KAA6386566.1"/>
    <property type="molecule type" value="Genomic_DNA"/>
</dbReference>
<dbReference type="AlphaFoldDB" id="A0A5J4VWL5"/>